<proteinExistence type="predicted"/>
<sequence length="41" mass="4549">MGDKIIDLSQCDGCPKGYPWECVACRRLGKSCDGREEAQDD</sequence>
<name>A0A6M3KBT3_9ZZZZ</name>
<evidence type="ECO:0000313" key="2">
    <source>
        <dbReference type="EMBL" id="QJA86036.1"/>
    </source>
</evidence>
<dbReference type="AlphaFoldDB" id="A0A6M3KBT3"/>
<gene>
    <name evidence="1" type="ORF">MM415A00943_0027</name>
    <name evidence="2" type="ORF">MM415B02148_0022</name>
</gene>
<dbReference type="EMBL" id="MT142367">
    <property type="protein sequence ID" value="QJA79124.1"/>
    <property type="molecule type" value="Genomic_DNA"/>
</dbReference>
<protein>
    <submittedName>
        <fullName evidence="1">Uncharacterized protein</fullName>
    </submittedName>
</protein>
<accession>A0A6M3KBT3</accession>
<evidence type="ECO:0000313" key="1">
    <source>
        <dbReference type="EMBL" id="QJA79124.1"/>
    </source>
</evidence>
<organism evidence="1">
    <name type="scientific">viral metagenome</name>
    <dbReference type="NCBI Taxonomy" id="1070528"/>
    <lineage>
        <taxon>unclassified sequences</taxon>
        <taxon>metagenomes</taxon>
        <taxon>organismal metagenomes</taxon>
    </lineage>
</organism>
<reference evidence="1" key="1">
    <citation type="submission" date="2020-03" db="EMBL/GenBank/DDBJ databases">
        <title>The deep terrestrial virosphere.</title>
        <authorList>
            <person name="Holmfeldt K."/>
            <person name="Nilsson E."/>
            <person name="Simone D."/>
            <person name="Lopez-Fernandez M."/>
            <person name="Wu X."/>
            <person name="de Brujin I."/>
            <person name="Lundin D."/>
            <person name="Andersson A."/>
            <person name="Bertilsson S."/>
            <person name="Dopson M."/>
        </authorList>
    </citation>
    <scope>NUCLEOTIDE SEQUENCE</scope>
    <source>
        <strain evidence="1">MM415A00943</strain>
        <strain evidence="2">MM415B02148</strain>
    </source>
</reference>
<dbReference type="EMBL" id="MT142610">
    <property type="protein sequence ID" value="QJA86036.1"/>
    <property type="molecule type" value="Genomic_DNA"/>
</dbReference>